<protein>
    <recommendedName>
        <fullName evidence="3">YecA family protein</fullName>
    </recommendedName>
</protein>
<evidence type="ECO:0008006" key="3">
    <source>
        <dbReference type="Google" id="ProtNLM"/>
    </source>
</evidence>
<proteinExistence type="predicted"/>
<accession>A0A3E0H6P5</accession>
<dbReference type="AlphaFoldDB" id="A0A3E0H6P5"/>
<dbReference type="Proteomes" id="UP000256774">
    <property type="component" value="Unassembled WGS sequence"/>
</dbReference>
<gene>
    <name evidence="1" type="ORF">DFR26_1055</name>
</gene>
<dbReference type="InterPro" id="IPR036255">
    <property type="entry name" value="YgfB-like_sf"/>
</dbReference>
<dbReference type="Pfam" id="PF03695">
    <property type="entry name" value="UPF0149"/>
    <property type="match status" value="1"/>
</dbReference>
<dbReference type="RefSeq" id="WP_181898990.1">
    <property type="nucleotide sequence ID" value="NZ_QUNR01000002.1"/>
</dbReference>
<dbReference type="NCBIfam" id="TIGR02292">
    <property type="entry name" value="ygfB_yecA"/>
    <property type="match status" value="1"/>
</dbReference>
<evidence type="ECO:0000313" key="1">
    <source>
        <dbReference type="EMBL" id="REH38888.1"/>
    </source>
</evidence>
<sequence>MHEQYALPESTLLALETFLDDDANPNGPDFAGVHGFLTGLTVGPRGTLDDDAMLACFDDEAPLPDAQASADLYADLKAWQKSIHAALYHGVRLELPCPLHAEPNDDTPLNSWCAGFMEALFLDEDDWYKLDEDEIADMTLPMLVLSDLIEDPDLMPLRRDRKMLAGMTAEIPELITSIYLHFHAPEGH</sequence>
<dbReference type="InterPro" id="IPR011978">
    <property type="entry name" value="YgfB-like"/>
</dbReference>
<dbReference type="Gene3D" id="1.20.120.740">
    <property type="entry name" value="YgfB uncharacterised protein family UPF0149, PF03695"/>
    <property type="match status" value="1"/>
</dbReference>
<comment type="caution">
    <text evidence="1">The sequence shown here is derived from an EMBL/GenBank/DDBJ whole genome shotgun (WGS) entry which is preliminary data.</text>
</comment>
<dbReference type="SUPFAM" id="SSF101327">
    <property type="entry name" value="YgfB-like"/>
    <property type="match status" value="1"/>
</dbReference>
<reference evidence="1 2" key="1">
    <citation type="submission" date="2018-08" db="EMBL/GenBank/DDBJ databases">
        <title>Genomic Encyclopedia of Type Strains, Phase IV (KMG-IV): sequencing the most valuable type-strain genomes for metagenomic binning, comparative biology and taxonomic classification.</title>
        <authorList>
            <person name="Goeker M."/>
        </authorList>
    </citation>
    <scope>NUCLEOTIDE SEQUENCE [LARGE SCALE GENOMIC DNA]</scope>
    <source>
        <strain evidence="1 2">DSM 26022</strain>
    </source>
</reference>
<dbReference type="EMBL" id="QUNR01000002">
    <property type="protein sequence ID" value="REH38888.1"/>
    <property type="molecule type" value="Genomic_DNA"/>
</dbReference>
<organism evidence="1 2">
    <name type="scientific">Paraperlucidibaca baekdonensis</name>
    <dbReference type="NCBI Taxonomy" id="748120"/>
    <lineage>
        <taxon>Bacteria</taxon>
        <taxon>Pseudomonadati</taxon>
        <taxon>Pseudomonadota</taxon>
        <taxon>Gammaproteobacteria</taxon>
        <taxon>Moraxellales</taxon>
        <taxon>Moraxellaceae</taxon>
        <taxon>Paraperlucidibaca</taxon>
    </lineage>
</organism>
<name>A0A3E0H6P5_9GAMM</name>
<keyword evidence="2" id="KW-1185">Reference proteome</keyword>
<evidence type="ECO:0000313" key="2">
    <source>
        <dbReference type="Proteomes" id="UP000256774"/>
    </source>
</evidence>